<keyword evidence="1" id="KW-0863">Zinc-finger</keyword>
<dbReference type="CTD" id="8239103"/>
<keyword evidence="1" id="KW-0479">Metal-binding</keyword>
<dbReference type="PROSITE" id="PS50157">
    <property type="entry name" value="ZINC_FINGER_C2H2_2"/>
    <property type="match status" value="2"/>
</dbReference>
<evidence type="ECO:0000313" key="4">
    <source>
        <dbReference type="EMBL" id="EEB17573.1"/>
    </source>
</evidence>
<dbReference type="InterPro" id="IPR013087">
    <property type="entry name" value="Znf_C2H2_type"/>
</dbReference>
<evidence type="ECO:0000313" key="5">
    <source>
        <dbReference type="EnsemblMetazoa" id="PHUM472670-PA"/>
    </source>
</evidence>
<reference evidence="5" key="3">
    <citation type="submission" date="2021-02" db="UniProtKB">
        <authorList>
            <consortium name="EnsemblMetazoa"/>
        </authorList>
    </citation>
    <scope>IDENTIFICATION</scope>
    <source>
        <strain evidence="5">USDA</strain>
    </source>
</reference>
<dbReference type="EMBL" id="AAZO01005735">
    <property type="status" value="NOT_ANNOTATED_CDS"/>
    <property type="molecule type" value="Genomic_DNA"/>
</dbReference>
<sequence>MNSAQYPVIKMEDPYCDVEVERNVVDGEQGSSTSGGTLPYMSTFSGKHAGPGSVTMFYPQLSGYDIHPLLINQRRRSAQSEKLIDPQDPLEDTQTLTPALNNHQLKDTRFKQKLKPGKRRPNDLQDESYVLPENPTGLDNEASDYSAKNRKSFYCRACGKAFKFQTSLLRHNNKVHISKYQCPTCSRVFSRQAYLDVHTSKQGSSCYLALRMSRGRPQLQPLAASTE</sequence>
<feature type="domain" description="C2H2-type" evidence="3">
    <location>
        <begin position="180"/>
        <end position="198"/>
    </location>
</feature>
<feature type="domain" description="C2H2-type" evidence="3">
    <location>
        <begin position="153"/>
        <end position="181"/>
    </location>
</feature>
<dbReference type="Gene3D" id="3.30.160.60">
    <property type="entry name" value="Classic Zinc Finger"/>
    <property type="match status" value="1"/>
</dbReference>
<dbReference type="KEGG" id="phu:Phum_PHUM472670"/>
<proteinExistence type="predicted"/>
<dbReference type="AlphaFoldDB" id="E0VW17"/>
<dbReference type="OMA" id="VHTSKQG"/>
<evidence type="ECO:0000313" key="6">
    <source>
        <dbReference type="Proteomes" id="UP000009046"/>
    </source>
</evidence>
<dbReference type="HOGENOM" id="CLU_1221120_0_0_1"/>
<dbReference type="PROSITE" id="PS00028">
    <property type="entry name" value="ZINC_FINGER_C2H2_1"/>
    <property type="match status" value="1"/>
</dbReference>
<accession>E0VW17</accession>
<dbReference type="Proteomes" id="UP000009046">
    <property type="component" value="Unassembled WGS sequence"/>
</dbReference>
<reference evidence="4" key="1">
    <citation type="submission" date="2007-04" db="EMBL/GenBank/DDBJ databases">
        <title>Annotation of Pediculus humanus corporis strain USDA.</title>
        <authorList>
            <person name="Kirkness E."/>
            <person name="Hannick L."/>
            <person name="Hass B."/>
            <person name="Bruggner R."/>
            <person name="Lawson D."/>
            <person name="Bidwell S."/>
            <person name="Joardar V."/>
            <person name="Caler E."/>
            <person name="Walenz B."/>
            <person name="Inman J."/>
            <person name="Schobel S."/>
            <person name="Galinsky K."/>
            <person name="Amedeo P."/>
            <person name="Strausberg R."/>
        </authorList>
    </citation>
    <scope>NUCLEOTIDE SEQUENCE</scope>
    <source>
        <strain evidence="4">USDA</strain>
    </source>
</reference>
<protein>
    <recommendedName>
        <fullName evidence="3">C2H2-type domain-containing protein</fullName>
    </recommendedName>
</protein>
<dbReference type="Pfam" id="PF00096">
    <property type="entry name" value="zf-C2H2"/>
    <property type="match status" value="2"/>
</dbReference>
<dbReference type="GeneID" id="8239103"/>
<gene>
    <name evidence="5" type="primary">8239103</name>
    <name evidence="4" type="ORF">Phum_PHUM472670</name>
</gene>
<dbReference type="RefSeq" id="XP_002430311.1">
    <property type="nucleotide sequence ID" value="XM_002430266.1"/>
</dbReference>
<dbReference type="EnsemblMetazoa" id="PHUM472670-RA">
    <property type="protein sequence ID" value="PHUM472670-PA"/>
    <property type="gene ID" value="PHUM472670"/>
</dbReference>
<organism>
    <name type="scientific">Pediculus humanus subsp. corporis</name>
    <name type="common">Body louse</name>
    <dbReference type="NCBI Taxonomy" id="121224"/>
    <lineage>
        <taxon>Eukaryota</taxon>
        <taxon>Metazoa</taxon>
        <taxon>Ecdysozoa</taxon>
        <taxon>Arthropoda</taxon>
        <taxon>Hexapoda</taxon>
        <taxon>Insecta</taxon>
        <taxon>Pterygota</taxon>
        <taxon>Neoptera</taxon>
        <taxon>Paraneoptera</taxon>
        <taxon>Psocodea</taxon>
        <taxon>Troctomorpha</taxon>
        <taxon>Phthiraptera</taxon>
        <taxon>Anoplura</taxon>
        <taxon>Pediculidae</taxon>
        <taxon>Pediculus</taxon>
    </lineage>
</organism>
<dbReference type="GO" id="GO:0008270">
    <property type="term" value="F:zinc ion binding"/>
    <property type="evidence" value="ECO:0007669"/>
    <property type="project" value="UniProtKB-KW"/>
</dbReference>
<reference evidence="4" key="2">
    <citation type="submission" date="2007-04" db="EMBL/GenBank/DDBJ databases">
        <title>The genome of the human body louse.</title>
        <authorList>
            <consortium name="The Human Body Louse Genome Consortium"/>
            <person name="Kirkness E."/>
            <person name="Walenz B."/>
            <person name="Hass B."/>
            <person name="Bruggner R."/>
            <person name="Strausberg R."/>
        </authorList>
    </citation>
    <scope>NUCLEOTIDE SEQUENCE</scope>
    <source>
        <strain evidence="4">USDA</strain>
    </source>
</reference>
<dbReference type="SMART" id="SM00355">
    <property type="entry name" value="ZnF_C2H2"/>
    <property type="match status" value="2"/>
</dbReference>
<dbReference type="OrthoDB" id="8186640at2759"/>
<dbReference type="eggNOG" id="ENOG502SQAI">
    <property type="taxonomic scope" value="Eukaryota"/>
</dbReference>
<keyword evidence="1" id="KW-0862">Zinc</keyword>
<evidence type="ECO:0000256" key="2">
    <source>
        <dbReference type="SAM" id="MobiDB-lite"/>
    </source>
</evidence>
<dbReference type="InterPro" id="IPR036236">
    <property type="entry name" value="Znf_C2H2_sf"/>
</dbReference>
<dbReference type="VEuPathDB" id="VectorBase:PHUM472670"/>
<keyword evidence="6" id="KW-1185">Reference proteome</keyword>
<name>E0VW17_PEDHC</name>
<evidence type="ECO:0000256" key="1">
    <source>
        <dbReference type="PROSITE-ProRule" id="PRU00042"/>
    </source>
</evidence>
<evidence type="ECO:0000259" key="3">
    <source>
        <dbReference type="PROSITE" id="PS50157"/>
    </source>
</evidence>
<feature type="compositionally biased region" description="Polar residues" evidence="2">
    <location>
        <begin position="92"/>
        <end position="103"/>
    </location>
</feature>
<dbReference type="InParanoid" id="E0VW17"/>
<dbReference type="EMBL" id="DS235816">
    <property type="protein sequence ID" value="EEB17573.1"/>
    <property type="molecule type" value="Genomic_DNA"/>
</dbReference>
<feature type="region of interest" description="Disordered" evidence="2">
    <location>
        <begin position="77"/>
        <end position="135"/>
    </location>
</feature>
<dbReference type="EMBL" id="AAZO01005734">
    <property type="status" value="NOT_ANNOTATED_CDS"/>
    <property type="molecule type" value="Genomic_DNA"/>
</dbReference>
<dbReference type="SUPFAM" id="SSF57667">
    <property type="entry name" value="beta-beta-alpha zinc fingers"/>
    <property type="match status" value="1"/>
</dbReference>